<evidence type="ECO:0000256" key="1">
    <source>
        <dbReference type="SAM" id="MobiDB-lite"/>
    </source>
</evidence>
<dbReference type="InParanoid" id="A0A674I5F2"/>
<dbReference type="AlphaFoldDB" id="A0A674I5F2"/>
<organism evidence="2 3">
    <name type="scientific">Terrapene triunguis</name>
    <name type="common">Three-toed box turtle</name>
    <dbReference type="NCBI Taxonomy" id="2587831"/>
    <lineage>
        <taxon>Eukaryota</taxon>
        <taxon>Metazoa</taxon>
        <taxon>Chordata</taxon>
        <taxon>Craniata</taxon>
        <taxon>Vertebrata</taxon>
        <taxon>Euteleostomi</taxon>
        <taxon>Archelosauria</taxon>
        <taxon>Testudinata</taxon>
        <taxon>Testudines</taxon>
        <taxon>Cryptodira</taxon>
        <taxon>Durocryptodira</taxon>
        <taxon>Testudinoidea</taxon>
        <taxon>Emydidae</taxon>
        <taxon>Terrapene</taxon>
    </lineage>
</organism>
<protein>
    <submittedName>
        <fullName evidence="2">Uncharacterized protein</fullName>
    </submittedName>
</protein>
<dbReference type="GeneTree" id="ENSGT01030000236685"/>
<accession>A0A674I5F2</accession>
<keyword evidence="3" id="KW-1185">Reference proteome</keyword>
<name>A0A674I5F2_9SAUR</name>
<proteinExistence type="predicted"/>
<reference evidence="2" key="1">
    <citation type="submission" date="2025-08" db="UniProtKB">
        <authorList>
            <consortium name="Ensembl"/>
        </authorList>
    </citation>
    <scope>IDENTIFICATION</scope>
</reference>
<sequence>MQETKRCGGVCLKNGVIDIMSSGFQIKPKTAVQKSKTSSSPSSSSPDLAVKPQPRPSDKLNPKTIDPFGDHSKAPSAFSAIYSKGGIPCR</sequence>
<evidence type="ECO:0000313" key="2">
    <source>
        <dbReference type="Ensembl" id="ENSTMTP00000003303.1"/>
    </source>
</evidence>
<dbReference type="Proteomes" id="UP000472274">
    <property type="component" value="Unplaced"/>
</dbReference>
<reference evidence="2" key="2">
    <citation type="submission" date="2025-09" db="UniProtKB">
        <authorList>
            <consortium name="Ensembl"/>
        </authorList>
    </citation>
    <scope>IDENTIFICATION</scope>
</reference>
<feature type="region of interest" description="Disordered" evidence="1">
    <location>
        <begin position="29"/>
        <end position="73"/>
    </location>
</feature>
<dbReference type="Ensembl" id="ENSTMTT00000003425.1">
    <property type="protein sequence ID" value="ENSTMTP00000003303.1"/>
    <property type="gene ID" value="ENSTMTG00000002473.1"/>
</dbReference>
<evidence type="ECO:0000313" key="3">
    <source>
        <dbReference type="Proteomes" id="UP000472274"/>
    </source>
</evidence>